<dbReference type="RefSeq" id="WP_069828479.1">
    <property type="nucleotide sequence ID" value="NZ_MDJD01000006.1"/>
</dbReference>
<proteinExistence type="predicted"/>
<evidence type="ECO:0000313" key="2">
    <source>
        <dbReference type="Proteomes" id="UP000095713"/>
    </source>
</evidence>
<sequence>MKFYKHIYVVLVLLFIGCKQNKNLTIINNEEVINYDTLANELPIGSKLLFYNLNDSIKSKGNFLKKVFHYYDSINKVENFNLKQIKTSKYGSFYKPNEADNLNEDDRFALQSINEYSFFDLVKMFNLENDFKAMIFKGGSSVYDYDGNVVLIDRKDLVVINKNEEIISEMNLYYDFSDGITAKTKFFYIDKNYNIYIKYYYEGEEKSRFSNIEKYKILVNGVISKQKKVK</sequence>
<name>A0A1E5TEM5_9FLAO</name>
<dbReference type="AlphaFoldDB" id="A0A1E5TEM5"/>
<dbReference type="OrthoDB" id="9970788at2"/>
<evidence type="ECO:0008006" key="3">
    <source>
        <dbReference type="Google" id="ProtNLM"/>
    </source>
</evidence>
<comment type="caution">
    <text evidence="1">The sequence shown here is derived from an EMBL/GenBank/DDBJ whole genome shotgun (WGS) entry which is preliminary data.</text>
</comment>
<dbReference type="PROSITE" id="PS51257">
    <property type="entry name" value="PROKAR_LIPOPROTEIN"/>
    <property type="match status" value="1"/>
</dbReference>
<dbReference type="Proteomes" id="UP000095713">
    <property type="component" value="Unassembled WGS sequence"/>
</dbReference>
<accession>A0A1E5TEM5</accession>
<keyword evidence="2" id="KW-1185">Reference proteome</keyword>
<dbReference type="STRING" id="1849968.A8C32_09925"/>
<organism evidence="1 2">
    <name type="scientific">Flavivirga aquatica</name>
    <dbReference type="NCBI Taxonomy" id="1849968"/>
    <lineage>
        <taxon>Bacteria</taxon>
        <taxon>Pseudomonadati</taxon>
        <taxon>Bacteroidota</taxon>
        <taxon>Flavobacteriia</taxon>
        <taxon>Flavobacteriales</taxon>
        <taxon>Flavobacteriaceae</taxon>
        <taxon>Flavivirga</taxon>
    </lineage>
</organism>
<protein>
    <recommendedName>
        <fullName evidence="3">Lipoprotein</fullName>
    </recommendedName>
</protein>
<reference evidence="1 2" key="1">
    <citation type="submission" date="2016-05" db="EMBL/GenBank/DDBJ databases">
        <title>Draft Genome Sequence of Algibacter sp. Strain SK-16 Isolated from the Surface Water of Aburatsubo Inlet.</title>
        <authorList>
            <person name="Wong S.-K."/>
            <person name="Yoshizawa S."/>
            <person name="Nakajima Y."/>
            <person name="Ogura Y."/>
            <person name="Tetsuya H."/>
            <person name="Hamasaki K."/>
        </authorList>
    </citation>
    <scope>NUCLEOTIDE SEQUENCE [LARGE SCALE GENOMIC DNA]</scope>
    <source>
        <strain evidence="1 2">SK-16</strain>
    </source>
</reference>
<gene>
    <name evidence="1" type="ORF">A8C32_09925</name>
</gene>
<evidence type="ECO:0000313" key="1">
    <source>
        <dbReference type="EMBL" id="OEK09819.1"/>
    </source>
</evidence>
<dbReference type="EMBL" id="MDJD01000006">
    <property type="protein sequence ID" value="OEK09819.1"/>
    <property type="molecule type" value="Genomic_DNA"/>
</dbReference>